<dbReference type="InterPro" id="IPR023799">
    <property type="entry name" value="RbfA_dom_sf"/>
</dbReference>
<dbReference type="GO" id="GO:0006364">
    <property type="term" value="P:rRNA processing"/>
    <property type="evidence" value="ECO:0007669"/>
    <property type="project" value="InterPro"/>
</dbReference>
<evidence type="ECO:0000313" key="2">
    <source>
        <dbReference type="Proteomes" id="UP000322000"/>
    </source>
</evidence>
<dbReference type="AlphaFoldDB" id="A0A7E5WNA4"/>
<accession>A0A7E5WNA4</accession>
<dbReference type="OrthoDB" id="418445at2759"/>
<sequence>MISLHRFYHVSCAAFSVKKQGLKLCKMVNPKSKKQWHPTQPFEADALPSVKSLTKVKHEPGKRGMRRTAMLNKIFMKQITDLMSTGTVAMNVVGRGIEISKVSVTPDLQKVNVFWVCKGDASDDTTNNLLSKVAGALRHELSTLRIMGEIPYIEFVKDKQEAVIVDLDRRLAIADYGEDYTPTDLGQLLKSEFTLNTKLSPEEKAKIKQLEDKSPVFEEPLPVMTNNVFGLDHGKIMSRLLAARKKTRDAWSGLNTTPGIISYRVPVDKVNEPAVANQRKELADFLLKRQIEQKKLHKRINDPRQVWLAEEATTREAGDADVEEDDEYEDDDEESYSYYVDGANSGYPEQRKQV</sequence>
<dbReference type="RefSeq" id="XP_026741822.1">
    <property type="nucleotide sequence ID" value="XM_026886021.1"/>
</dbReference>
<dbReference type="Pfam" id="PF02033">
    <property type="entry name" value="RBFA"/>
    <property type="match status" value="1"/>
</dbReference>
<feature type="compositionally biased region" description="Acidic residues" evidence="1">
    <location>
        <begin position="319"/>
        <end position="335"/>
    </location>
</feature>
<dbReference type="InterPro" id="IPR000238">
    <property type="entry name" value="RbfA"/>
</dbReference>
<dbReference type="InParanoid" id="A0A7E5WNA4"/>
<dbReference type="PANTHER" id="PTHR14725">
    <property type="entry name" value="RIBOSOME-BINDING FACTOR A, MITOCHONDRIAL-RELATED"/>
    <property type="match status" value="1"/>
</dbReference>
<dbReference type="KEGG" id="tnl:113503883"/>
<protein>
    <submittedName>
        <fullName evidence="3">Uncharacterized protein LOC113503883</fullName>
    </submittedName>
</protein>
<dbReference type="Gene3D" id="3.30.300.20">
    <property type="match status" value="1"/>
</dbReference>
<evidence type="ECO:0000313" key="3">
    <source>
        <dbReference type="RefSeq" id="XP_026741822.1"/>
    </source>
</evidence>
<dbReference type="FunCoup" id="A0A7E5WNA4">
    <property type="interactions" value="492"/>
</dbReference>
<dbReference type="GeneID" id="113503883"/>
<evidence type="ECO:0000256" key="1">
    <source>
        <dbReference type="SAM" id="MobiDB-lite"/>
    </source>
</evidence>
<feature type="region of interest" description="Disordered" evidence="1">
    <location>
        <begin position="311"/>
        <end position="354"/>
    </location>
</feature>
<name>A0A7E5WNA4_TRINI</name>
<proteinExistence type="predicted"/>
<keyword evidence="2" id="KW-1185">Reference proteome</keyword>
<organism evidence="2 3">
    <name type="scientific">Trichoplusia ni</name>
    <name type="common">Cabbage looper</name>
    <dbReference type="NCBI Taxonomy" id="7111"/>
    <lineage>
        <taxon>Eukaryota</taxon>
        <taxon>Metazoa</taxon>
        <taxon>Ecdysozoa</taxon>
        <taxon>Arthropoda</taxon>
        <taxon>Hexapoda</taxon>
        <taxon>Insecta</taxon>
        <taxon>Pterygota</taxon>
        <taxon>Neoptera</taxon>
        <taxon>Endopterygota</taxon>
        <taxon>Lepidoptera</taxon>
        <taxon>Glossata</taxon>
        <taxon>Ditrysia</taxon>
        <taxon>Noctuoidea</taxon>
        <taxon>Noctuidae</taxon>
        <taxon>Plusiinae</taxon>
        <taxon>Trichoplusia</taxon>
    </lineage>
</organism>
<reference evidence="3" key="1">
    <citation type="submission" date="2025-08" db="UniProtKB">
        <authorList>
            <consortium name="RefSeq"/>
        </authorList>
    </citation>
    <scope>IDENTIFICATION</scope>
</reference>
<dbReference type="SUPFAM" id="SSF89919">
    <property type="entry name" value="Ribosome-binding factor A, RbfA"/>
    <property type="match status" value="1"/>
</dbReference>
<dbReference type="InterPro" id="IPR015946">
    <property type="entry name" value="KH_dom-like_a/b"/>
</dbReference>
<dbReference type="PANTHER" id="PTHR14725:SF0">
    <property type="entry name" value="RIBOSOME-BINDING FACTOR A, MITOCHONDRIAL-RELATED"/>
    <property type="match status" value="1"/>
</dbReference>
<dbReference type="InterPro" id="IPR039212">
    <property type="entry name" value="RBFA_mitochondrial"/>
</dbReference>
<dbReference type="Proteomes" id="UP000322000">
    <property type="component" value="Chromosome 2"/>
</dbReference>
<gene>
    <name evidence="3" type="primary">LOC113503883</name>
</gene>